<dbReference type="GeneID" id="36405236"/>
<sequence>MLIKSYCKIARNHLFAIAVGDAELASNAFSHQMYLNSLSKLQFCSSLNGCQNGMFNWYS</sequence>
<evidence type="ECO:0000313" key="1">
    <source>
        <dbReference type="EMBL" id="CEG39956.1"/>
    </source>
</evidence>
<proteinExistence type="predicted"/>
<evidence type="ECO:0000313" key="2">
    <source>
        <dbReference type="Proteomes" id="UP000054928"/>
    </source>
</evidence>
<reference evidence="2" key="1">
    <citation type="submission" date="2014-09" db="EMBL/GenBank/DDBJ databases">
        <authorList>
            <person name="Sharma Rahul"/>
            <person name="Thines Marco"/>
        </authorList>
    </citation>
    <scope>NUCLEOTIDE SEQUENCE [LARGE SCALE GENOMIC DNA]</scope>
</reference>
<accession>A0A0P1AFT8</accession>
<dbReference type="AlphaFoldDB" id="A0A0P1AFT8"/>
<name>A0A0P1AFT8_PLAHL</name>
<protein>
    <submittedName>
        <fullName evidence="1">Uncharacterized protein</fullName>
    </submittedName>
</protein>
<dbReference type="Proteomes" id="UP000054928">
    <property type="component" value="Unassembled WGS sequence"/>
</dbReference>
<organism evidence="1 2">
    <name type="scientific">Plasmopara halstedii</name>
    <name type="common">Downy mildew of sunflower</name>
    <dbReference type="NCBI Taxonomy" id="4781"/>
    <lineage>
        <taxon>Eukaryota</taxon>
        <taxon>Sar</taxon>
        <taxon>Stramenopiles</taxon>
        <taxon>Oomycota</taxon>
        <taxon>Peronosporomycetes</taxon>
        <taxon>Peronosporales</taxon>
        <taxon>Peronosporaceae</taxon>
        <taxon>Plasmopara</taxon>
    </lineage>
</organism>
<dbReference type="RefSeq" id="XP_024576325.1">
    <property type="nucleotide sequence ID" value="XM_024725560.1"/>
</dbReference>
<keyword evidence="2" id="KW-1185">Reference proteome</keyword>
<dbReference type="EMBL" id="CCYD01000442">
    <property type="protein sequence ID" value="CEG39956.1"/>
    <property type="molecule type" value="Genomic_DNA"/>
</dbReference>